<feature type="chain" id="PRO_5009940176" evidence="1">
    <location>
        <begin position="29"/>
        <end position="538"/>
    </location>
</feature>
<dbReference type="Proteomes" id="UP000186385">
    <property type="component" value="Unassembled WGS sequence"/>
</dbReference>
<organism evidence="3 4">
    <name type="scientific">Domibacillus enclensis</name>
    <dbReference type="NCBI Taxonomy" id="1017273"/>
    <lineage>
        <taxon>Bacteria</taxon>
        <taxon>Bacillati</taxon>
        <taxon>Bacillota</taxon>
        <taxon>Bacilli</taxon>
        <taxon>Bacillales</taxon>
        <taxon>Bacillaceae</taxon>
        <taxon>Domibacillus</taxon>
    </lineage>
</organism>
<dbReference type="AlphaFoldDB" id="A0A1N7A575"/>
<evidence type="ECO:0000256" key="1">
    <source>
        <dbReference type="SAM" id="SignalP"/>
    </source>
</evidence>
<dbReference type="PANTHER" id="PTHR43649:SF12">
    <property type="entry name" value="DIACETYLCHITOBIOSE BINDING PROTEIN DASA"/>
    <property type="match status" value="1"/>
</dbReference>
<dbReference type="EMBL" id="FTLX01000007">
    <property type="protein sequence ID" value="SIR34275.1"/>
    <property type="molecule type" value="Genomic_DNA"/>
</dbReference>
<dbReference type="OrthoDB" id="9787283at2"/>
<dbReference type="STRING" id="1017273.SAMN05443094_10775"/>
<dbReference type="PROSITE" id="PS51257">
    <property type="entry name" value="PROKAR_LIPOPROTEIN"/>
    <property type="match status" value="1"/>
</dbReference>
<dbReference type="Gene3D" id="3.40.190.10">
    <property type="entry name" value="Periplasmic binding protein-like II"/>
    <property type="match status" value="2"/>
</dbReference>
<reference evidence="3 4" key="1">
    <citation type="submission" date="2017-01" db="EMBL/GenBank/DDBJ databases">
        <authorList>
            <person name="Mah S.A."/>
            <person name="Swanson W.J."/>
            <person name="Moy G.W."/>
            <person name="Vacquier V.D."/>
        </authorList>
    </citation>
    <scope>NUCLEOTIDE SEQUENCE [LARGE SCALE GENOMIC DNA]</scope>
    <source>
        <strain evidence="3 4">NIO-1016</strain>
    </source>
</reference>
<dbReference type="RefSeq" id="WP_045850217.1">
    <property type="nucleotide sequence ID" value="NZ_FTLX01000007.1"/>
</dbReference>
<feature type="signal peptide" evidence="1">
    <location>
        <begin position="1"/>
        <end position="28"/>
    </location>
</feature>
<dbReference type="InterPro" id="IPR006059">
    <property type="entry name" value="SBP"/>
</dbReference>
<reference evidence="2" key="3">
    <citation type="submission" date="2017-03" db="EMBL/GenBank/DDBJ databases">
        <authorList>
            <person name="Dastager S.G."/>
            <person name="Neurgaonkar P.S."/>
            <person name="Dharne M.S."/>
        </authorList>
    </citation>
    <scope>NUCLEOTIDE SEQUENCE</scope>
    <source>
        <strain evidence="2">DSM 25145</strain>
    </source>
</reference>
<sequence length="538" mass="60948">MKKVYKVMSTLSIAAVLLSACGSGGSSSSTEALELENIEFPLKETVTLKFMTQSSPLAPEDPNEKLIYQRLEEQSGVHIDWKNYTNDSFIEKRNLAMASGDLPDAVLDAAYSDYELLQLAEDEAIIPLEDVIEEHMPNFKKVLEQAPEYKSMITAPDGHIYSFPWIEELGSGKESIHSVDTFPWINQEWLNNLGLDMPKTTEELKEVLIAFKTQDPNGNGEADEIPMSFIINKGGEDLAFLFGSFGLGDNWDHTVVTNEGDVTFTANQDGYKEAMTFFHDLYKEGLIDEEAFEQDFNTYLAKGKEDRFGLYFTWDKANITGMNEKYQLMNPLAGPSGETNVARTNGMGLDRGRMVITSANQNVELTAKWIDQLYDPVQSVQNNWGTYGDDTQQNIFEYDEEANMLKHLPLEGAAPVELRQKTNIGGPLAILDEYYGTYTTKPDDAAWRLELMKDVMVPHMKADQIYPKVFFSLEELEKLSKIETDLFAYVHRKRAEWIKTGAVEAEWSEYLAELDRLGLQTWLQIKQDGYDRNAESAE</sequence>
<keyword evidence="1" id="KW-0732">Signal</keyword>
<dbReference type="Pfam" id="PF01547">
    <property type="entry name" value="SBP_bac_1"/>
    <property type="match status" value="1"/>
</dbReference>
<evidence type="ECO:0000313" key="3">
    <source>
        <dbReference type="EMBL" id="SIR34275.1"/>
    </source>
</evidence>
<reference evidence="5" key="2">
    <citation type="submission" date="2017-03" db="EMBL/GenBank/DDBJ databases">
        <title>Bacillus sp. V-88(T) DSM27956, whole genome shotgun sequencing project.</title>
        <authorList>
            <person name="Dastager S.G."/>
            <person name="Neurgaonkar P.S."/>
            <person name="Dharne M.S."/>
        </authorList>
    </citation>
    <scope>NUCLEOTIDE SEQUENCE [LARGE SCALE GENOMIC DNA]</scope>
    <source>
        <strain evidence="5">DSM 25145</strain>
    </source>
</reference>
<dbReference type="EMBL" id="MWSK01000007">
    <property type="protein sequence ID" value="OXS75702.1"/>
    <property type="molecule type" value="Genomic_DNA"/>
</dbReference>
<proteinExistence type="predicted"/>
<dbReference type="SUPFAM" id="SSF53850">
    <property type="entry name" value="Periplasmic binding protein-like II"/>
    <property type="match status" value="1"/>
</dbReference>
<name>A0A1N7A575_9BACI</name>
<evidence type="ECO:0000313" key="4">
    <source>
        <dbReference type="Proteomes" id="UP000186385"/>
    </source>
</evidence>
<accession>A0A1N7A575</accession>
<keyword evidence="5" id="KW-1185">Reference proteome</keyword>
<dbReference type="InterPro" id="IPR050490">
    <property type="entry name" value="Bact_solute-bd_prot1"/>
</dbReference>
<dbReference type="Proteomes" id="UP000215545">
    <property type="component" value="Unassembled WGS sequence"/>
</dbReference>
<dbReference type="CDD" id="cd13581">
    <property type="entry name" value="PBP2_AlgQ_like_2"/>
    <property type="match status" value="1"/>
</dbReference>
<gene>
    <name evidence="2" type="ORF">B1B05_14290</name>
    <name evidence="3" type="ORF">SAMN05443094_10775</name>
</gene>
<protein>
    <submittedName>
        <fullName evidence="2">ABC transporter substrate-binding protein</fullName>
    </submittedName>
    <submittedName>
        <fullName evidence="3">Putative aldouronate transport system substrate-binding protein</fullName>
    </submittedName>
</protein>
<dbReference type="PANTHER" id="PTHR43649">
    <property type="entry name" value="ARABINOSE-BINDING PROTEIN-RELATED"/>
    <property type="match status" value="1"/>
</dbReference>
<evidence type="ECO:0000313" key="2">
    <source>
        <dbReference type="EMBL" id="OXS75702.1"/>
    </source>
</evidence>
<evidence type="ECO:0000313" key="5">
    <source>
        <dbReference type="Proteomes" id="UP000215545"/>
    </source>
</evidence>